<dbReference type="Gene3D" id="3.40.1350.10">
    <property type="match status" value="1"/>
</dbReference>
<protein>
    <recommendedName>
        <fullName evidence="2">UPF0102 protein CW354_07245</fullName>
    </recommendedName>
</protein>
<dbReference type="AlphaFoldDB" id="A0A2S7K6H7"/>
<name>A0A2S7K6H7_9PROT</name>
<evidence type="ECO:0000313" key="3">
    <source>
        <dbReference type="EMBL" id="PQA88110.1"/>
    </source>
</evidence>
<dbReference type="InterPro" id="IPR011335">
    <property type="entry name" value="Restrct_endonuc-II-like"/>
</dbReference>
<proteinExistence type="inferred from homology"/>
<dbReference type="SUPFAM" id="SSF52980">
    <property type="entry name" value="Restriction endonuclease-like"/>
    <property type="match status" value="1"/>
</dbReference>
<dbReference type="RefSeq" id="WP_104829355.1">
    <property type="nucleotide sequence ID" value="NZ_PJCH01000005.1"/>
</dbReference>
<dbReference type="InterPro" id="IPR003509">
    <property type="entry name" value="UPF0102_YraN-like"/>
</dbReference>
<evidence type="ECO:0000256" key="2">
    <source>
        <dbReference type="HAMAP-Rule" id="MF_00048"/>
    </source>
</evidence>
<dbReference type="Proteomes" id="UP000239504">
    <property type="component" value="Unassembled WGS sequence"/>
</dbReference>
<dbReference type="InterPro" id="IPR011856">
    <property type="entry name" value="tRNA_endonuc-like_dom_sf"/>
</dbReference>
<gene>
    <name evidence="3" type="ORF">CW354_07245</name>
</gene>
<reference evidence="3 4" key="1">
    <citation type="submission" date="2017-12" db="EMBL/GenBank/DDBJ databases">
        <authorList>
            <person name="Hurst M.R.H."/>
        </authorList>
    </citation>
    <scope>NUCLEOTIDE SEQUENCE [LARGE SCALE GENOMIC DNA]</scope>
    <source>
        <strain evidence="3 4">SY-3-19</strain>
    </source>
</reference>
<dbReference type="OrthoDB" id="9812968at2"/>
<dbReference type="HAMAP" id="MF_00048">
    <property type="entry name" value="UPF0102"/>
    <property type="match status" value="1"/>
</dbReference>
<comment type="caution">
    <text evidence="3">The sequence shown here is derived from an EMBL/GenBank/DDBJ whole genome shotgun (WGS) entry which is preliminary data.</text>
</comment>
<sequence>MTPGAETDRRRRAERGGRRAEFLASLTLMLKGFAILERRFKTPAGEIDLIAKRGPLLVFAKVKARGTADQAVEAVTASARRRIERAAGLFLARRAHLAECVMRYDILAVSGLRVRHKPDAWREGE</sequence>
<organism evidence="3 4">
    <name type="scientific">Hyphococcus luteus</name>
    <dbReference type="NCBI Taxonomy" id="2058213"/>
    <lineage>
        <taxon>Bacteria</taxon>
        <taxon>Pseudomonadati</taxon>
        <taxon>Pseudomonadota</taxon>
        <taxon>Alphaproteobacteria</taxon>
        <taxon>Parvularculales</taxon>
        <taxon>Parvularculaceae</taxon>
        <taxon>Hyphococcus</taxon>
    </lineage>
</organism>
<dbReference type="GO" id="GO:0003676">
    <property type="term" value="F:nucleic acid binding"/>
    <property type="evidence" value="ECO:0007669"/>
    <property type="project" value="InterPro"/>
</dbReference>
<comment type="similarity">
    <text evidence="1 2">Belongs to the UPF0102 family.</text>
</comment>
<evidence type="ECO:0000313" key="4">
    <source>
        <dbReference type="Proteomes" id="UP000239504"/>
    </source>
</evidence>
<keyword evidence="4" id="KW-1185">Reference proteome</keyword>
<dbReference type="NCBIfam" id="NF009151">
    <property type="entry name" value="PRK12497.1-5"/>
    <property type="match status" value="1"/>
</dbReference>
<dbReference type="Pfam" id="PF02021">
    <property type="entry name" value="UPF0102"/>
    <property type="match status" value="1"/>
</dbReference>
<accession>A0A2S7K6H7</accession>
<dbReference type="PANTHER" id="PTHR34039:SF1">
    <property type="entry name" value="UPF0102 PROTEIN YRAN"/>
    <property type="match status" value="1"/>
</dbReference>
<dbReference type="PANTHER" id="PTHR34039">
    <property type="entry name" value="UPF0102 PROTEIN YRAN"/>
    <property type="match status" value="1"/>
</dbReference>
<dbReference type="EMBL" id="PJCH01000005">
    <property type="protein sequence ID" value="PQA88110.1"/>
    <property type="molecule type" value="Genomic_DNA"/>
</dbReference>
<evidence type="ECO:0000256" key="1">
    <source>
        <dbReference type="ARBA" id="ARBA00006738"/>
    </source>
</evidence>